<dbReference type="AlphaFoldDB" id="A0A8H4AFA8"/>
<protein>
    <recommendedName>
        <fullName evidence="3">Protein kinase domain-containing protein</fullName>
    </recommendedName>
</protein>
<evidence type="ECO:0000313" key="2">
    <source>
        <dbReference type="Proteomes" id="UP000439903"/>
    </source>
</evidence>
<reference evidence="1 2" key="1">
    <citation type="journal article" date="2019" name="Environ. Microbiol.">
        <title>At the nexus of three kingdoms: the genome of the mycorrhizal fungus Gigaspora margarita provides insights into plant, endobacterial and fungal interactions.</title>
        <authorList>
            <person name="Venice F."/>
            <person name="Ghignone S."/>
            <person name="Salvioli di Fossalunga A."/>
            <person name="Amselem J."/>
            <person name="Novero M."/>
            <person name="Xianan X."/>
            <person name="Sedzielewska Toro K."/>
            <person name="Morin E."/>
            <person name="Lipzen A."/>
            <person name="Grigoriev I.V."/>
            <person name="Henrissat B."/>
            <person name="Martin F.M."/>
            <person name="Bonfante P."/>
        </authorList>
    </citation>
    <scope>NUCLEOTIDE SEQUENCE [LARGE SCALE GENOMIC DNA]</scope>
    <source>
        <strain evidence="1 2">BEG34</strain>
    </source>
</reference>
<name>A0A8H4AFA8_GIGMA</name>
<evidence type="ECO:0008006" key="3">
    <source>
        <dbReference type="Google" id="ProtNLM"/>
    </source>
</evidence>
<dbReference type="EMBL" id="WTPW01000686">
    <property type="protein sequence ID" value="KAF0488387.1"/>
    <property type="molecule type" value="Genomic_DNA"/>
</dbReference>
<dbReference type="SUPFAM" id="SSF56112">
    <property type="entry name" value="Protein kinase-like (PK-like)"/>
    <property type="match status" value="1"/>
</dbReference>
<keyword evidence="2" id="KW-1185">Reference proteome</keyword>
<gene>
    <name evidence="1" type="ORF">F8M41_022294</name>
</gene>
<sequence length="116" mass="13399">MVNASSVEDNEFIKRLQDNDINLVEYSEVKDAKLVKIRGYGIVYKGSWRESSIIMKHLPNELTNQDNNNDTLQQLIHKLSKINKINHRNVLKLLGASIGNYHILLFIQDKPQIDNL</sequence>
<accession>A0A8H4AFA8</accession>
<dbReference type="InterPro" id="IPR011009">
    <property type="entry name" value="Kinase-like_dom_sf"/>
</dbReference>
<dbReference type="OrthoDB" id="10434557at2759"/>
<dbReference type="Gene3D" id="3.30.200.20">
    <property type="entry name" value="Phosphorylase Kinase, domain 1"/>
    <property type="match status" value="1"/>
</dbReference>
<organism evidence="1 2">
    <name type="scientific">Gigaspora margarita</name>
    <dbReference type="NCBI Taxonomy" id="4874"/>
    <lineage>
        <taxon>Eukaryota</taxon>
        <taxon>Fungi</taxon>
        <taxon>Fungi incertae sedis</taxon>
        <taxon>Mucoromycota</taxon>
        <taxon>Glomeromycotina</taxon>
        <taxon>Glomeromycetes</taxon>
        <taxon>Diversisporales</taxon>
        <taxon>Gigasporaceae</taxon>
        <taxon>Gigaspora</taxon>
    </lineage>
</organism>
<dbReference type="Proteomes" id="UP000439903">
    <property type="component" value="Unassembled WGS sequence"/>
</dbReference>
<evidence type="ECO:0000313" key="1">
    <source>
        <dbReference type="EMBL" id="KAF0488387.1"/>
    </source>
</evidence>
<proteinExistence type="predicted"/>
<comment type="caution">
    <text evidence="1">The sequence shown here is derived from an EMBL/GenBank/DDBJ whole genome shotgun (WGS) entry which is preliminary data.</text>
</comment>